<dbReference type="PROSITE" id="PS50002">
    <property type="entry name" value="SH3"/>
    <property type="match status" value="2"/>
</dbReference>
<sequence length="607" mass="67147">MKFRRSIKGEKDGVKPHHISIPPKDAIAIVPPKKVIKALYDYQAPDPNPNSGYLSFSQGDFLHVVGRENDTDWYEACNPLHGIRGLVPVSYFEPVGKTVRDSGGSAKSLNAPAPPTTAHDSGFAERPGSDDAARAPMRMSKMGKGQGAMVYGIVMYDFKAERPDELEAKEGEAIIVIAQSNPEWFVAKPITRLGGPGLIPVSFIEIRDMTTGQAVPDPQEAVQRAGVPKVEEWKKMAADYKNGSIPLGKLESNSHQSLQQGMERMSLSNKSQSGGTPNSGYSGANPAVAHSRNPSQYQNQPPKQYRQSNPQLLAPIRASVPRYCFADDIFWFIIECQMEDGSHWELQRLYQDFYDLQIQLIAAYPVEAGTSGTGERTLPFMPGPVTYVTDNISNGRRANLDEYIKNLLKLGQHITHGPLVKSFFAPRQGDYEIDPEVVRAEEYRLSRNSGQSTELSQDASRQSSADQLGATTPQTPYSTGSAYHQRGQSSISGYPQGSMPPPLQTQNSTMYTTSTSTGLGSALKIKVWFEEDNCVVIRMPISLKFDDLYKKLKERRAMEKPDESDRELSVQYRDEIEGQFYPIVNDEDLAIAVERNPKLTLSVTATG</sequence>
<dbReference type="GO" id="GO:0042554">
    <property type="term" value="P:superoxide anion generation"/>
    <property type="evidence" value="ECO:0007669"/>
    <property type="project" value="TreeGrafter"/>
</dbReference>
<dbReference type="Gene3D" id="3.30.1520.10">
    <property type="entry name" value="Phox-like domain"/>
    <property type="match status" value="1"/>
</dbReference>
<dbReference type="Pfam" id="PF00018">
    <property type="entry name" value="SH3_1"/>
    <property type="match status" value="2"/>
</dbReference>
<dbReference type="Proteomes" id="UP000799536">
    <property type="component" value="Unassembled WGS sequence"/>
</dbReference>
<keyword evidence="2" id="KW-0677">Repeat</keyword>
<feature type="compositionally biased region" description="Polar residues" evidence="4">
    <location>
        <begin position="446"/>
        <end position="455"/>
    </location>
</feature>
<dbReference type="SMART" id="SM00326">
    <property type="entry name" value="SH3"/>
    <property type="match status" value="2"/>
</dbReference>
<dbReference type="GO" id="GO:1902494">
    <property type="term" value="C:catalytic complex"/>
    <property type="evidence" value="ECO:0007669"/>
    <property type="project" value="UniProtKB-ARBA"/>
</dbReference>
<evidence type="ECO:0008006" key="10">
    <source>
        <dbReference type="Google" id="ProtNLM"/>
    </source>
</evidence>
<dbReference type="FunFam" id="3.30.1520.10:FF:000041">
    <property type="entry name" value="Protein kinase activator Bem1"/>
    <property type="match status" value="1"/>
</dbReference>
<name>A0A9P4JEZ5_9PLEO</name>
<dbReference type="InterPro" id="IPR035548">
    <property type="entry name" value="Bem1/Scd2_SH3_1"/>
</dbReference>
<dbReference type="InterPro" id="IPR001452">
    <property type="entry name" value="SH3_domain"/>
</dbReference>
<dbReference type="SUPFAM" id="SSF50044">
    <property type="entry name" value="SH3-domain"/>
    <property type="match status" value="2"/>
</dbReference>
<dbReference type="GO" id="GO:0051130">
    <property type="term" value="P:positive regulation of cellular component organization"/>
    <property type="evidence" value="ECO:0007669"/>
    <property type="project" value="UniProtKB-ARBA"/>
</dbReference>
<dbReference type="CDD" id="cd06890">
    <property type="entry name" value="PX_Bem1p"/>
    <property type="match status" value="1"/>
</dbReference>
<dbReference type="Gene3D" id="3.10.20.90">
    <property type="entry name" value="Phosphatidylinositol 3-kinase Catalytic Subunit, Chain A, domain 1"/>
    <property type="match status" value="1"/>
</dbReference>
<dbReference type="PROSITE" id="PS51745">
    <property type="entry name" value="PB1"/>
    <property type="match status" value="1"/>
</dbReference>
<keyword evidence="9" id="KW-1185">Reference proteome</keyword>
<dbReference type="Pfam" id="PF00564">
    <property type="entry name" value="PB1"/>
    <property type="match status" value="1"/>
</dbReference>
<evidence type="ECO:0000256" key="4">
    <source>
        <dbReference type="SAM" id="MobiDB-lite"/>
    </source>
</evidence>
<accession>A0A9P4JEZ5</accession>
<dbReference type="GO" id="GO:0035091">
    <property type="term" value="F:phosphatidylinositol binding"/>
    <property type="evidence" value="ECO:0007669"/>
    <property type="project" value="InterPro"/>
</dbReference>
<gene>
    <name evidence="8" type="ORF">GQ43DRAFT_281330</name>
</gene>
<organism evidence="8 9">
    <name type="scientific">Delitschia confertaspora ATCC 74209</name>
    <dbReference type="NCBI Taxonomy" id="1513339"/>
    <lineage>
        <taxon>Eukaryota</taxon>
        <taxon>Fungi</taxon>
        <taxon>Dikarya</taxon>
        <taxon>Ascomycota</taxon>
        <taxon>Pezizomycotina</taxon>
        <taxon>Dothideomycetes</taxon>
        <taxon>Pleosporomycetidae</taxon>
        <taxon>Pleosporales</taxon>
        <taxon>Delitschiaceae</taxon>
        <taxon>Delitschia</taxon>
    </lineage>
</organism>
<dbReference type="GO" id="GO:0060090">
    <property type="term" value="F:molecular adaptor activity"/>
    <property type="evidence" value="ECO:0007669"/>
    <property type="project" value="UniProtKB-ARBA"/>
</dbReference>
<dbReference type="InterPro" id="IPR000270">
    <property type="entry name" value="PB1_dom"/>
</dbReference>
<dbReference type="GO" id="GO:0005938">
    <property type="term" value="C:cell cortex"/>
    <property type="evidence" value="ECO:0007669"/>
    <property type="project" value="UniProtKB-ARBA"/>
</dbReference>
<feature type="compositionally biased region" description="Polar residues" evidence="4">
    <location>
        <begin position="292"/>
        <end position="307"/>
    </location>
</feature>
<feature type="compositionally biased region" description="Polar residues" evidence="4">
    <location>
        <begin position="469"/>
        <end position="495"/>
    </location>
</feature>
<dbReference type="AlphaFoldDB" id="A0A9P4JEZ5"/>
<dbReference type="Gene3D" id="2.30.30.40">
    <property type="entry name" value="SH3 Domains"/>
    <property type="match status" value="2"/>
</dbReference>
<dbReference type="Pfam" id="PF00787">
    <property type="entry name" value="PX"/>
    <property type="match status" value="1"/>
</dbReference>
<dbReference type="CDD" id="cd11879">
    <property type="entry name" value="SH3_Bem1p_2"/>
    <property type="match status" value="1"/>
</dbReference>
<evidence type="ECO:0000313" key="9">
    <source>
        <dbReference type="Proteomes" id="UP000799536"/>
    </source>
</evidence>
<feature type="compositionally biased region" description="Low complexity" evidence="4">
    <location>
        <begin position="505"/>
        <end position="515"/>
    </location>
</feature>
<dbReference type="SMART" id="SM00312">
    <property type="entry name" value="PX"/>
    <property type="match status" value="1"/>
</dbReference>
<protein>
    <recommendedName>
        <fullName evidence="10">SH3 domain protein</fullName>
    </recommendedName>
</protein>
<dbReference type="PANTHER" id="PTHR15706:SF2">
    <property type="entry name" value="SH3 AND PX DOMAIN-CONTAINING PROTEIN 2A"/>
    <property type="match status" value="1"/>
</dbReference>
<dbReference type="InterPro" id="IPR051228">
    <property type="entry name" value="NADPH_Oxidase/PX-Domain"/>
</dbReference>
<dbReference type="GO" id="GO:0030427">
    <property type="term" value="C:site of polarized growth"/>
    <property type="evidence" value="ECO:0007669"/>
    <property type="project" value="UniProtKB-ARBA"/>
</dbReference>
<dbReference type="InterPro" id="IPR036871">
    <property type="entry name" value="PX_dom_sf"/>
</dbReference>
<evidence type="ECO:0000256" key="3">
    <source>
        <dbReference type="PROSITE-ProRule" id="PRU00192"/>
    </source>
</evidence>
<keyword evidence="1 3" id="KW-0728">SH3 domain</keyword>
<evidence type="ECO:0000259" key="5">
    <source>
        <dbReference type="PROSITE" id="PS50002"/>
    </source>
</evidence>
<feature type="domain" description="PB1" evidence="7">
    <location>
        <begin position="522"/>
        <end position="606"/>
    </location>
</feature>
<dbReference type="GO" id="GO:0016176">
    <property type="term" value="F:superoxide-generating NADPH oxidase activator activity"/>
    <property type="evidence" value="ECO:0007669"/>
    <property type="project" value="TreeGrafter"/>
</dbReference>
<dbReference type="PRINTS" id="PR00499">
    <property type="entry name" value="P67PHOX"/>
</dbReference>
<dbReference type="InterPro" id="IPR035550">
    <property type="entry name" value="Bem1/Scd2_PX"/>
</dbReference>
<feature type="compositionally biased region" description="Polar residues" evidence="4">
    <location>
        <begin position="251"/>
        <end position="282"/>
    </location>
</feature>
<reference evidence="8" key="1">
    <citation type="journal article" date="2020" name="Stud. Mycol.">
        <title>101 Dothideomycetes genomes: a test case for predicting lifestyles and emergence of pathogens.</title>
        <authorList>
            <person name="Haridas S."/>
            <person name="Albert R."/>
            <person name="Binder M."/>
            <person name="Bloem J."/>
            <person name="Labutti K."/>
            <person name="Salamov A."/>
            <person name="Andreopoulos B."/>
            <person name="Baker S."/>
            <person name="Barry K."/>
            <person name="Bills G."/>
            <person name="Bluhm B."/>
            <person name="Cannon C."/>
            <person name="Castanera R."/>
            <person name="Culley D."/>
            <person name="Daum C."/>
            <person name="Ezra D."/>
            <person name="Gonzalez J."/>
            <person name="Henrissat B."/>
            <person name="Kuo A."/>
            <person name="Liang C."/>
            <person name="Lipzen A."/>
            <person name="Lutzoni F."/>
            <person name="Magnuson J."/>
            <person name="Mondo S."/>
            <person name="Nolan M."/>
            <person name="Ohm R."/>
            <person name="Pangilinan J."/>
            <person name="Park H.-J."/>
            <person name="Ramirez L."/>
            <person name="Alfaro M."/>
            <person name="Sun H."/>
            <person name="Tritt A."/>
            <person name="Yoshinaga Y."/>
            <person name="Zwiers L.-H."/>
            <person name="Turgeon B."/>
            <person name="Goodwin S."/>
            <person name="Spatafora J."/>
            <person name="Crous P."/>
            <person name="Grigoriev I."/>
        </authorList>
    </citation>
    <scope>NUCLEOTIDE SEQUENCE</scope>
    <source>
        <strain evidence="8">ATCC 74209</strain>
    </source>
</reference>
<evidence type="ECO:0000256" key="1">
    <source>
        <dbReference type="ARBA" id="ARBA00022443"/>
    </source>
</evidence>
<feature type="compositionally biased region" description="Low complexity" evidence="4">
    <location>
        <begin position="456"/>
        <end position="467"/>
    </location>
</feature>
<dbReference type="PROSITE" id="PS50195">
    <property type="entry name" value="PX"/>
    <property type="match status" value="1"/>
</dbReference>
<dbReference type="FunFam" id="2.30.30.40:FF:000093">
    <property type="entry name" value="Protein kinase activator Bem1"/>
    <property type="match status" value="1"/>
</dbReference>
<dbReference type="InterPro" id="IPR001683">
    <property type="entry name" value="PX_dom"/>
</dbReference>
<feature type="domain" description="PX" evidence="6">
    <location>
        <begin position="310"/>
        <end position="431"/>
    </location>
</feature>
<feature type="domain" description="SH3" evidence="5">
    <location>
        <begin position="147"/>
        <end position="209"/>
    </location>
</feature>
<feature type="region of interest" description="Disordered" evidence="4">
    <location>
        <begin position="101"/>
        <end position="135"/>
    </location>
</feature>
<dbReference type="InterPro" id="IPR053793">
    <property type="entry name" value="PB1-like"/>
</dbReference>
<evidence type="ECO:0000259" key="6">
    <source>
        <dbReference type="PROSITE" id="PS50195"/>
    </source>
</evidence>
<dbReference type="InterPro" id="IPR036028">
    <property type="entry name" value="SH3-like_dom_sf"/>
</dbReference>
<dbReference type="EMBL" id="ML994509">
    <property type="protein sequence ID" value="KAF2196039.1"/>
    <property type="molecule type" value="Genomic_DNA"/>
</dbReference>
<dbReference type="InterPro" id="IPR035549">
    <property type="entry name" value="Bem1/Scd2_SH3_2"/>
</dbReference>
<dbReference type="PANTHER" id="PTHR15706">
    <property type="entry name" value="SH3 MULTIPLE DOMAIN"/>
    <property type="match status" value="1"/>
</dbReference>
<proteinExistence type="predicted"/>
<dbReference type="SUPFAM" id="SSF64268">
    <property type="entry name" value="PX domain"/>
    <property type="match status" value="1"/>
</dbReference>
<feature type="domain" description="SH3" evidence="5">
    <location>
        <begin position="31"/>
        <end position="97"/>
    </location>
</feature>
<feature type="region of interest" description="Disordered" evidence="4">
    <location>
        <begin position="444"/>
        <end position="515"/>
    </location>
</feature>
<evidence type="ECO:0000313" key="8">
    <source>
        <dbReference type="EMBL" id="KAF2196039.1"/>
    </source>
</evidence>
<evidence type="ECO:0000256" key="2">
    <source>
        <dbReference type="ARBA" id="ARBA00022737"/>
    </source>
</evidence>
<evidence type="ECO:0000259" key="7">
    <source>
        <dbReference type="PROSITE" id="PS51745"/>
    </source>
</evidence>
<feature type="region of interest" description="Disordered" evidence="4">
    <location>
        <begin position="245"/>
        <end position="307"/>
    </location>
</feature>
<dbReference type="SUPFAM" id="SSF54277">
    <property type="entry name" value="CAD &amp; PB1 domains"/>
    <property type="match status" value="1"/>
</dbReference>
<dbReference type="OrthoDB" id="548867at2759"/>
<dbReference type="CDD" id="cd11878">
    <property type="entry name" value="SH3_Bem1p_1"/>
    <property type="match status" value="1"/>
</dbReference>
<comment type="caution">
    <text evidence="8">The sequence shown here is derived from an EMBL/GenBank/DDBJ whole genome shotgun (WGS) entry which is preliminary data.</text>
</comment>